<dbReference type="EMBL" id="CP012199">
    <property type="protein sequence ID" value="AMG75607.1"/>
    <property type="molecule type" value="Genomic_DNA"/>
</dbReference>
<keyword evidence="9" id="KW-1185">Reference proteome</keyword>
<evidence type="ECO:0000256" key="5">
    <source>
        <dbReference type="ARBA" id="ARBA00067668"/>
    </source>
</evidence>
<evidence type="ECO:0000256" key="3">
    <source>
        <dbReference type="ARBA" id="ARBA00051915"/>
    </source>
</evidence>
<evidence type="ECO:0000259" key="6">
    <source>
        <dbReference type="Pfam" id="PF00501"/>
    </source>
</evidence>
<evidence type="ECO:0000256" key="4">
    <source>
        <dbReference type="ARBA" id="ARBA00066616"/>
    </source>
</evidence>
<evidence type="ECO:0000313" key="9">
    <source>
        <dbReference type="Proteomes" id="UP000058599"/>
    </source>
</evidence>
<name>A0AA86L577_9SPHN</name>
<proteinExistence type="inferred from homology"/>
<reference evidence="8 9" key="1">
    <citation type="journal article" date="2016" name="BMC Genomics">
        <title>Genomic analysis of the nitrate-respiring Sphingopyxis granuli (formerly Sphingomonas macrogoltabida) strain TFA.</title>
        <authorList>
            <person name="Garcia-Romero I."/>
            <person name="Perez-Pulido A.J."/>
            <person name="Gonzalez-Flores Y.E."/>
            <person name="Reyes-Ramirez F."/>
            <person name="Santero E."/>
            <person name="Floriano B."/>
        </authorList>
    </citation>
    <scope>NUCLEOTIDE SEQUENCE [LARGE SCALE GENOMIC DNA]</scope>
    <source>
        <strain evidence="8 9">TFA</strain>
    </source>
</reference>
<dbReference type="InterPro" id="IPR025110">
    <property type="entry name" value="AMP-bd_C"/>
</dbReference>
<dbReference type="Proteomes" id="UP000058599">
    <property type="component" value="Chromosome"/>
</dbReference>
<dbReference type="PROSITE" id="PS00455">
    <property type="entry name" value="AMP_BINDING"/>
    <property type="match status" value="1"/>
</dbReference>
<dbReference type="PANTHER" id="PTHR43767:SF7">
    <property type="entry name" value="MEDIUM_LONG-CHAIN-FATTY-ACID--COA LIGASE FADD8"/>
    <property type="match status" value="1"/>
</dbReference>
<evidence type="ECO:0000256" key="2">
    <source>
        <dbReference type="ARBA" id="ARBA00022598"/>
    </source>
</evidence>
<dbReference type="InterPro" id="IPR000873">
    <property type="entry name" value="AMP-dep_synth/lig_dom"/>
</dbReference>
<dbReference type="Pfam" id="PF13193">
    <property type="entry name" value="AMP-binding_C"/>
    <property type="match status" value="1"/>
</dbReference>
<dbReference type="InterPro" id="IPR045851">
    <property type="entry name" value="AMP-bd_C_sf"/>
</dbReference>
<dbReference type="RefSeq" id="WP_067187137.1">
    <property type="nucleotide sequence ID" value="NZ_CP012199.1"/>
</dbReference>
<evidence type="ECO:0000259" key="7">
    <source>
        <dbReference type="Pfam" id="PF13193"/>
    </source>
</evidence>
<feature type="domain" description="AMP-dependent synthetase/ligase" evidence="6">
    <location>
        <begin position="7"/>
        <end position="374"/>
    </location>
</feature>
<dbReference type="Pfam" id="PF00501">
    <property type="entry name" value="AMP-binding"/>
    <property type="match status" value="1"/>
</dbReference>
<gene>
    <name evidence="8" type="ORF">SGRAN_3264</name>
</gene>
<comment type="similarity">
    <text evidence="1">Belongs to the ATP-dependent AMP-binding enzyme family.</text>
</comment>
<dbReference type="KEGG" id="sgi:SGRAN_3264"/>
<dbReference type="Gene3D" id="3.30.300.30">
    <property type="match status" value="1"/>
</dbReference>
<protein>
    <recommendedName>
        <fullName evidence="5">3-methylmercaptopropionyl-CoA ligase</fullName>
        <ecNumber evidence="4">6.2.1.44</ecNumber>
    </recommendedName>
</protein>
<organism evidence="8 9">
    <name type="scientific">Sphingopyxis granuli</name>
    <dbReference type="NCBI Taxonomy" id="267128"/>
    <lineage>
        <taxon>Bacteria</taxon>
        <taxon>Pseudomonadati</taxon>
        <taxon>Pseudomonadota</taxon>
        <taxon>Alphaproteobacteria</taxon>
        <taxon>Sphingomonadales</taxon>
        <taxon>Sphingomonadaceae</taxon>
        <taxon>Sphingopyxis</taxon>
    </lineage>
</organism>
<dbReference type="GO" id="GO:0016877">
    <property type="term" value="F:ligase activity, forming carbon-sulfur bonds"/>
    <property type="evidence" value="ECO:0007669"/>
    <property type="project" value="UniProtKB-ARBA"/>
</dbReference>
<dbReference type="EC" id="6.2.1.44" evidence="4"/>
<dbReference type="FunFam" id="3.30.300.30:FF:000008">
    <property type="entry name" value="2,3-dihydroxybenzoate-AMP ligase"/>
    <property type="match status" value="1"/>
</dbReference>
<dbReference type="PANTHER" id="PTHR43767">
    <property type="entry name" value="LONG-CHAIN-FATTY-ACID--COA LIGASE"/>
    <property type="match status" value="1"/>
</dbReference>
<keyword evidence="2 8" id="KW-0436">Ligase</keyword>
<comment type="catalytic activity">
    <reaction evidence="3">
        <text>3-(methylsulfanyl)propanoate + ATP + CoA = 3-(methylsulfanyl)propanoyl-CoA + AMP + diphosphate</text>
        <dbReference type="Rhea" id="RHEA:43052"/>
        <dbReference type="ChEBI" id="CHEBI:30616"/>
        <dbReference type="ChEBI" id="CHEBI:33019"/>
        <dbReference type="ChEBI" id="CHEBI:49016"/>
        <dbReference type="ChEBI" id="CHEBI:57287"/>
        <dbReference type="ChEBI" id="CHEBI:82815"/>
        <dbReference type="ChEBI" id="CHEBI:456215"/>
        <dbReference type="EC" id="6.2.1.44"/>
    </reaction>
    <physiologicalReaction direction="left-to-right" evidence="3">
        <dbReference type="Rhea" id="RHEA:43053"/>
    </physiologicalReaction>
</comment>
<sequence>MNSFAFLEKSARQQGDGLALIHGDERISYRDFHKRALAVGGNLVALGCKPGDRVAFCLANSPRIMEVIFGCFAAGLVVVPVNARLHPREMAYIVENSGARILIHGGEYEEGIAANAALFAGVRRISPDAAGSAEPYSILLDEANALGAAVEAAPEDLCWLFYTSGTTGKPKGAMWNHRMVRTVIMNYLADLHNIQPGEMVLHCAPMSHGSGIVALPTVARGAVNAISDSASFDVDALLATVERLKVSHIAFMAPTQIVKLLEDYVPGRYDISSLSAICYGGAPIYVEQLKQAMATFGPVFVQLYGQGEAPITITGLSAAAHARLLAADDPRIGSAGQVRTDVEAHCVDQNDNPLPPGEAGEVVARGDVVMPGYWANPEASAEALRGGWLHTGDIGYFDEQGYLFLLDRAKDMVISGGNNVYPREVEEVIILHPKVANCVVFGIPDDYWGEAVHAVVVPKEGETITAKEIIDFCGEHMAGYKKPKAVDFVDALPVSGYGKILRREVRDQYWQGHSGRIGGGAAAQAGGR</sequence>
<accession>A0AA86L577</accession>
<dbReference type="SUPFAM" id="SSF56801">
    <property type="entry name" value="Acetyl-CoA synthetase-like"/>
    <property type="match status" value="1"/>
</dbReference>
<feature type="domain" description="AMP-binding enzyme C-terminal" evidence="7">
    <location>
        <begin position="424"/>
        <end position="499"/>
    </location>
</feature>
<evidence type="ECO:0000313" key="8">
    <source>
        <dbReference type="EMBL" id="AMG75607.1"/>
    </source>
</evidence>
<dbReference type="AlphaFoldDB" id="A0AA86L577"/>
<dbReference type="InterPro" id="IPR050237">
    <property type="entry name" value="ATP-dep_AMP-bd_enzyme"/>
</dbReference>
<dbReference type="InterPro" id="IPR042099">
    <property type="entry name" value="ANL_N_sf"/>
</dbReference>
<dbReference type="InterPro" id="IPR020845">
    <property type="entry name" value="AMP-binding_CS"/>
</dbReference>
<evidence type="ECO:0000256" key="1">
    <source>
        <dbReference type="ARBA" id="ARBA00006432"/>
    </source>
</evidence>
<dbReference type="Gene3D" id="3.40.50.12780">
    <property type="entry name" value="N-terminal domain of ligase-like"/>
    <property type="match status" value="1"/>
</dbReference>